<evidence type="ECO:0000256" key="4">
    <source>
        <dbReference type="ARBA" id="ARBA00022692"/>
    </source>
</evidence>
<feature type="transmembrane region" description="Helical" evidence="12">
    <location>
        <begin position="41"/>
        <end position="60"/>
    </location>
</feature>
<feature type="transmembrane region" description="Helical" evidence="12">
    <location>
        <begin position="97"/>
        <end position="116"/>
    </location>
</feature>
<feature type="transmembrane region" description="Helical" evidence="12">
    <location>
        <begin position="223"/>
        <end position="242"/>
    </location>
</feature>
<dbReference type="SUPFAM" id="SSF81324">
    <property type="entry name" value="Voltage-gated potassium channels"/>
    <property type="match status" value="1"/>
</dbReference>
<keyword evidence="6" id="KW-0851">Voltage-gated channel</keyword>
<reference evidence="14" key="1">
    <citation type="submission" date="2023-06" db="EMBL/GenBank/DDBJ databases">
        <title>Genomic of Agaribacillus aureum.</title>
        <authorList>
            <person name="Wang G."/>
        </authorList>
    </citation>
    <scope>NUCLEOTIDE SEQUENCE</scope>
    <source>
        <strain evidence="14">BMA12</strain>
    </source>
</reference>
<proteinExistence type="predicted"/>
<dbReference type="InterPro" id="IPR028325">
    <property type="entry name" value="VG_K_chnl"/>
</dbReference>
<protein>
    <submittedName>
        <fullName evidence="14">Ion transporter</fullName>
    </submittedName>
</protein>
<evidence type="ECO:0000256" key="12">
    <source>
        <dbReference type="SAM" id="Phobius"/>
    </source>
</evidence>
<keyword evidence="15" id="KW-1185">Reference proteome</keyword>
<dbReference type="PANTHER" id="PTHR11537">
    <property type="entry name" value="VOLTAGE-GATED POTASSIUM CHANNEL"/>
    <property type="match status" value="1"/>
</dbReference>
<evidence type="ECO:0000256" key="7">
    <source>
        <dbReference type="ARBA" id="ARBA00022958"/>
    </source>
</evidence>
<evidence type="ECO:0000256" key="1">
    <source>
        <dbReference type="ARBA" id="ARBA00004141"/>
    </source>
</evidence>
<keyword evidence="8 12" id="KW-1133">Transmembrane helix</keyword>
<evidence type="ECO:0000256" key="5">
    <source>
        <dbReference type="ARBA" id="ARBA00022826"/>
    </source>
</evidence>
<comment type="subcellular location">
    <subcellularLocation>
        <location evidence="1">Membrane</location>
        <topology evidence="1">Multi-pass membrane protein</topology>
    </subcellularLocation>
</comment>
<accession>A0ABT8LKM5</accession>
<evidence type="ECO:0000256" key="8">
    <source>
        <dbReference type="ARBA" id="ARBA00022989"/>
    </source>
</evidence>
<dbReference type="EMBL" id="JAUJEB010000017">
    <property type="protein sequence ID" value="MDN5217457.1"/>
    <property type="molecule type" value="Genomic_DNA"/>
</dbReference>
<evidence type="ECO:0000256" key="11">
    <source>
        <dbReference type="ARBA" id="ARBA00023303"/>
    </source>
</evidence>
<evidence type="ECO:0000256" key="2">
    <source>
        <dbReference type="ARBA" id="ARBA00022448"/>
    </source>
</evidence>
<feature type="transmembrane region" description="Helical" evidence="12">
    <location>
        <begin position="72"/>
        <end position="90"/>
    </location>
</feature>
<dbReference type="InterPro" id="IPR005821">
    <property type="entry name" value="Ion_trans_dom"/>
</dbReference>
<comment type="caution">
    <text evidence="14">The sequence shown here is derived from an EMBL/GenBank/DDBJ whole genome shotgun (WGS) entry which is preliminary data.</text>
</comment>
<keyword evidence="9" id="KW-0406">Ion transport</keyword>
<feature type="domain" description="Ion transport" evidence="13">
    <location>
        <begin position="39"/>
        <end position="254"/>
    </location>
</feature>
<evidence type="ECO:0000256" key="9">
    <source>
        <dbReference type="ARBA" id="ARBA00023065"/>
    </source>
</evidence>
<evidence type="ECO:0000256" key="10">
    <source>
        <dbReference type="ARBA" id="ARBA00023136"/>
    </source>
</evidence>
<name>A0ABT8LKM5_9BACT</name>
<dbReference type="PANTHER" id="PTHR11537:SF254">
    <property type="entry name" value="POTASSIUM VOLTAGE-GATED CHANNEL PROTEIN SHAB"/>
    <property type="match status" value="1"/>
</dbReference>
<gene>
    <name evidence="14" type="ORF">QQ020_35625</name>
</gene>
<dbReference type="RefSeq" id="WP_346762793.1">
    <property type="nucleotide sequence ID" value="NZ_JAUJEB010000017.1"/>
</dbReference>
<keyword evidence="7" id="KW-0630">Potassium</keyword>
<evidence type="ECO:0000313" key="15">
    <source>
        <dbReference type="Proteomes" id="UP001172083"/>
    </source>
</evidence>
<dbReference type="Proteomes" id="UP001172083">
    <property type="component" value="Unassembled WGS sequence"/>
</dbReference>
<dbReference type="InterPro" id="IPR027359">
    <property type="entry name" value="Volt_channel_dom_sf"/>
</dbReference>
<evidence type="ECO:0000256" key="3">
    <source>
        <dbReference type="ARBA" id="ARBA00022538"/>
    </source>
</evidence>
<sequence length="288" mass="32787">MKITSKKSGKEEKDPDWAPWRKKLHEIIFEHHTYWGRKFDVLLLWAILLSIIAVMLESVEDIRLKYGEELRIVEWVFTIAFTLEYIARILSVKKPKYYITSFYGIIDLLSFLPTYLSIFLAGGQYLMVIRTIRLLRVFRILKLARFLGESRLLKNALKASRYKITVFFGAVLILVIVMGTLMYLVEGPENGFNSIPLSVYWAIVTLTTVGYGDIAPQTVTGKALASIIMLLGYAIIAVPTGIVTSEITQASKERKKNNVCDNCSAEGHDIDAKYCRNCGAKFEDEMFS</sequence>
<dbReference type="Pfam" id="PF00520">
    <property type="entry name" value="Ion_trans"/>
    <property type="match status" value="1"/>
</dbReference>
<keyword evidence="4 12" id="KW-0812">Transmembrane</keyword>
<feature type="transmembrane region" description="Helical" evidence="12">
    <location>
        <begin position="191"/>
        <end position="211"/>
    </location>
</feature>
<dbReference type="Gene3D" id="1.10.287.70">
    <property type="match status" value="1"/>
</dbReference>
<keyword evidence="2" id="KW-0813">Transport</keyword>
<dbReference type="PRINTS" id="PR00169">
    <property type="entry name" value="KCHANNEL"/>
</dbReference>
<keyword evidence="3" id="KW-0633">Potassium transport</keyword>
<feature type="transmembrane region" description="Helical" evidence="12">
    <location>
        <begin position="162"/>
        <end position="185"/>
    </location>
</feature>
<evidence type="ECO:0000313" key="14">
    <source>
        <dbReference type="EMBL" id="MDN5217457.1"/>
    </source>
</evidence>
<keyword evidence="10 12" id="KW-0472">Membrane</keyword>
<keyword evidence="11" id="KW-0407">Ion channel</keyword>
<keyword evidence="5" id="KW-0631">Potassium channel</keyword>
<evidence type="ECO:0000259" key="13">
    <source>
        <dbReference type="Pfam" id="PF00520"/>
    </source>
</evidence>
<evidence type="ECO:0000256" key="6">
    <source>
        <dbReference type="ARBA" id="ARBA00022882"/>
    </source>
</evidence>
<organism evidence="14 15">
    <name type="scientific">Agaribacillus aureus</name>
    <dbReference type="NCBI Taxonomy" id="3051825"/>
    <lineage>
        <taxon>Bacteria</taxon>
        <taxon>Pseudomonadati</taxon>
        <taxon>Bacteroidota</taxon>
        <taxon>Cytophagia</taxon>
        <taxon>Cytophagales</taxon>
        <taxon>Splendidivirgaceae</taxon>
        <taxon>Agaribacillus</taxon>
    </lineage>
</organism>
<dbReference type="Gene3D" id="1.20.120.350">
    <property type="entry name" value="Voltage-gated potassium channels. Chain C"/>
    <property type="match status" value="1"/>
</dbReference>